<gene>
    <name evidence="2" type="ORF">D1610_14035</name>
</gene>
<dbReference type="AlphaFoldDB" id="A0A396RRG7"/>
<protein>
    <submittedName>
        <fullName evidence="2">Arylesterase</fullName>
    </submittedName>
</protein>
<dbReference type="EMBL" id="QWLV01000007">
    <property type="protein sequence ID" value="RHW16903.1"/>
    <property type="molecule type" value="Genomic_DNA"/>
</dbReference>
<dbReference type="GO" id="GO:0004622">
    <property type="term" value="F:phosphatidylcholine lysophospholipase activity"/>
    <property type="evidence" value="ECO:0007669"/>
    <property type="project" value="TreeGrafter"/>
</dbReference>
<dbReference type="PANTHER" id="PTHR30383">
    <property type="entry name" value="THIOESTERASE 1/PROTEASE 1/LYSOPHOSPHOLIPASE L1"/>
    <property type="match status" value="1"/>
</dbReference>
<dbReference type="PANTHER" id="PTHR30383:SF24">
    <property type="entry name" value="THIOESTERASE 1_PROTEASE 1_LYSOPHOSPHOLIPASE L1"/>
    <property type="match status" value="1"/>
</dbReference>
<dbReference type="InterPro" id="IPR013830">
    <property type="entry name" value="SGNH_hydro"/>
</dbReference>
<dbReference type="Proteomes" id="UP000266693">
    <property type="component" value="Unassembled WGS sequence"/>
</dbReference>
<dbReference type="OrthoDB" id="9786188at2"/>
<accession>A0A396RRG7</accession>
<dbReference type="SUPFAM" id="SSF52266">
    <property type="entry name" value="SGNH hydrolase"/>
    <property type="match status" value="1"/>
</dbReference>
<sequence>MLAPYVAALAILQLAACDSPQPAQSKADTQAPAETAVAGPERVVVAFGDSLYAGYGLNRGEGLADELQSQLRAGGINARVVKAGVSGDTSAAGRQRLAFTLDSLEAKPDLVLLGLGGNDMLRQLPPAETRANMTAMLDELKRRGIPVILTGMVAAPNLGPDYARDFNAIYPELAAEYGATLDPFILDGVIGVDGMMLPDGLHPSAEGVDAIANRLAPLVAEKLSDN</sequence>
<organism evidence="2 3">
    <name type="scientific">Sphingomonas gilva</name>
    <dbReference type="NCBI Taxonomy" id="2305907"/>
    <lineage>
        <taxon>Bacteria</taxon>
        <taxon>Pseudomonadati</taxon>
        <taxon>Pseudomonadota</taxon>
        <taxon>Alphaproteobacteria</taxon>
        <taxon>Sphingomonadales</taxon>
        <taxon>Sphingomonadaceae</taxon>
        <taxon>Sphingomonas</taxon>
    </lineage>
</organism>
<feature type="domain" description="SGNH hydrolase-type esterase" evidence="1">
    <location>
        <begin position="46"/>
        <end position="208"/>
    </location>
</feature>
<dbReference type="Pfam" id="PF13472">
    <property type="entry name" value="Lipase_GDSL_2"/>
    <property type="match status" value="1"/>
</dbReference>
<dbReference type="CDD" id="cd01822">
    <property type="entry name" value="Lysophospholipase_L1_like"/>
    <property type="match status" value="1"/>
</dbReference>
<evidence type="ECO:0000313" key="3">
    <source>
        <dbReference type="Proteomes" id="UP000266693"/>
    </source>
</evidence>
<evidence type="ECO:0000259" key="1">
    <source>
        <dbReference type="Pfam" id="PF13472"/>
    </source>
</evidence>
<proteinExistence type="predicted"/>
<evidence type="ECO:0000313" key="2">
    <source>
        <dbReference type="EMBL" id="RHW16903.1"/>
    </source>
</evidence>
<dbReference type="InterPro" id="IPR051532">
    <property type="entry name" value="Ester_Hydrolysis_Enzymes"/>
</dbReference>
<dbReference type="InterPro" id="IPR036514">
    <property type="entry name" value="SGNH_hydro_sf"/>
</dbReference>
<comment type="caution">
    <text evidence="2">The sequence shown here is derived from an EMBL/GenBank/DDBJ whole genome shotgun (WGS) entry which is preliminary data.</text>
</comment>
<name>A0A396RRG7_9SPHN</name>
<keyword evidence="3" id="KW-1185">Reference proteome</keyword>
<dbReference type="Gene3D" id="3.40.50.1110">
    <property type="entry name" value="SGNH hydrolase"/>
    <property type="match status" value="1"/>
</dbReference>
<reference evidence="2 3" key="1">
    <citation type="submission" date="2018-08" db="EMBL/GenBank/DDBJ databases">
        <title>The multiple taxonomic identification of Sphingomonas gilva.</title>
        <authorList>
            <person name="Zhu D."/>
            <person name="Zheng S."/>
        </authorList>
    </citation>
    <scope>NUCLEOTIDE SEQUENCE [LARGE SCALE GENOMIC DNA]</scope>
    <source>
        <strain evidence="2 3">ZDH117</strain>
    </source>
</reference>